<dbReference type="Gene3D" id="3.90.770.10">
    <property type="entry name" value="3-hydroxy-3-methylglutaryl-coenzyme A Reductase, Chain A, domain 2"/>
    <property type="match status" value="2"/>
</dbReference>
<evidence type="ECO:0000256" key="2">
    <source>
        <dbReference type="ARBA" id="ARBA00023002"/>
    </source>
</evidence>
<dbReference type="InterPro" id="IPR023076">
    <property type="entry name" value="HMG_CoA_Rdtase_CS"/>
</dbReference>
<dbReference type="SUPFAM" id="SSF55035">
    <property type="entry name" value="NAD-binding domain of HMG-CoA reductase"/>
    <property type="match status" value="1"/>
</dbReference>
<comment type="similarity">
    <text evidence="1 3">Belongs to the HMG-CoA reductase family.</text>
</comment>
<dbReference type="PANTHER" id="PTHR10572">
    <property type="entry name" value="3-HYDROXY-3-METHYLGLUTARYL-COENZYME A REDUCTASE"/>
    <property type="match status" value="1"/>
</dbReference>
<organism evidence="4 5">
    <name type="scientific">Legionella impletisoli</name>
    <dbReference type="NCBI Taxonomy" id="343510"/>
    <lineage>
        <taxon>Bacteria</taxon>
        <taxon>Pseudomonadati</taxon>
        <taxon>Pseudomonadota</taxon>
        <taxon>Gammaproteobacteria</taxon>
        <taxon>Legionellales</taxon>
        <taxon>Legionellaceae</taxon>
        <taxon>Legionella</taxon>
    </lineage>
</organism>
<dbReference type="GO" id="GO:0015936">
    <property type="term" value="P:coenzyme A metabolic process"/>
    <property type="evidence" value="ECO:0007669"/>
    <property type="project" value="InterPro"/>
</dbReference>
<dbReference type="PROSITE" id="PS50065">
    <property type="entry name" value="HMG_COA_REDUCTASE_4"/>
    <property type="match status" value="1"/>
</dbReference>
<dbReference type="PANTHER" id="PTHR10572:SF24">
    <property type="entry name" value="3-HYDROXY-3-METHYLGLUTARYL-COENZYME A REDUCTASE"/>
    <property type="match status" value="1"/>
</dbReference>
<sequence length="431" mass="47402">MSLNKNANELFQGFSKLSREERFKRLLDLGALTTSDLTFLRQGGVKDTNLAEKLIENVIGYFQLPLGVATNFCIDGKDYVIPMAVEETSIIAALSKTAKWIRQSGEIQTKIEGDCILGQIQIANVKNFEKLALLFAENKPFFIEKANEDVASSMVKRGGGVVDLELRKLPREDGGLMAVIHLKMNSCDAMGANIINQVLEYLKTPIEAITGEEVTMCILSNLNDQKLTTAKVIIRNVQPELGERLEEASLFAEMDPYRAATHNKGVMNGIDPVLIATGNDWRAVEAGVHAYASRSGRYKAITQWRYQDGELTGELTAPIIVGTVGGVTSLHPTAKMCLRMMGIETANQLSRVIAAVGLVQNLGAIKALCTEGIIQGHMKLHIDNLLMVAGATDEEMPLLKERLQNWLHLYKRVSLNHASQLLAEIRNVASL</sequence>
<dbReference type="Pfam" id="PF00368">
    <property type="entry name" value="HMG-CoA_red"/>
    <property type="match status" value="1"/>
</dbReference>
<comment type="catalytic activity">
    <reaction evidence="3">
        <text>(R)-mevalonate + 2 NAD(+) + CoA = (3S)-3-hydroxy-3-methylglutaryl-CoA + 2 NADH + 2 H(+)</text>
        <dbReference type="Rhea" id="RHEA:14833"/>
        <dbReference type="ChEBI" id="CHEBI:15378"/>
        <dbReference type="ChEBI" id="CHEBI:36464"/>
        <dbReference type="ChEBI" id="CHEBI:43074"/>
        <dbReference type="ChEBI" id="CHEBI:57287"/>
        <dbReference type="ChEBI" id="CHEBI:57540"/>
        <dbReference type="ChEBI" id="CHEBI:57945"/>
        <dbReference type="EC" id="1.1.1.88"/>
    </reaction>
</comment>
<reference evidence="4" key="2">
    <citation type="submission" date="2020-09" db="EMBL/GenBank/DDBJ databases">
        <authorList>
            <person name="Sun Q."/>
            <person name="Ohkuma M."/>
        </authorList>
    </citation>
    <scope>NUCLEOTIDE SEQUENCE</scope>
    <source>
        <strain evidence="4">JCM 13919</strain>
    </source>
</reference>
<evidence type="ECO:0000256" key="3">
    <source>
        <dbReference type="RuleBase" id="RU361219"/>
    </source>
</evidence>
<dbReference type="SUPFAM" id="SSF56542">
    <property type="entry name" value="Substrate-binding domain of HMG-CoA reductase"/>
    <property type="match status" value="1"/>
</dbReference>
<dbReference type="PRINTS" id="PR00071">
    <property type="entry name" value="HMGCOARDTASE"/>
</dbReference>
<gene>
    <name evidence="4" type="ORF">GCM10007966_09220</name>
</gene>
<dbReference type="CDD" id="cd00644">
    <property type="entry name" value="HMG-CoA_reductase_classII"/>
    <property type="match status" value="1"/>
</dbReference>
<dbReference type="EMBL" id="BMOB01000003">
    <property type="protein sequence ID" value="GGI82804.1"/>
    <property type="molecule type" value="Genomic_DNA"/>
</dbReference>
<dbReference type="InterPro" id="IPR002202">
    <property type="entry name" value="HMG_CoA_Rdtase"/>
</dbReference>
<dbReference type="InterPro" id="IPR009023">
    <property type="entry name" value="HMG_CoA_Rdtase_NAD(P)-bd_sf"/>
</dbReference>
<dbReference type="GO" id="GO:0140643">
    <property type="term" value="F:hydroxymethylglutaryl-CoA reductase (NADH) activity"/>
    <property type="evidence" value="ECO:0007669"/>
    <property type="project" value="UniProtKB-EC"/>
</dbReference>
<dbReference type="InterPro" id="IPR023074">
    <property type="entry name" value="HMG_CoA_Rdtase_cat_sf"/>
</dbReference>
<dbReference type="GO" id="GO:0004420">
    <property type="term" value="F:hydroxymethylglutaryl-CoA reductase (NADPH) activity"/>
    <property type="evidence" value="ECO:0007669"/>
    <property type="project" value="InterPro"/>
</dbReference>
<keyword evidence="5" id="KW-1185">Reference proteome</keyword>
<reference evidence="4" key="1">
    <citation type="journal article" date="2014" name="Int. J. Syst. Evol. Microbiol.">
        <title>Complete genome sequence of Corynebacterium casei LMG S-19264T (=DSM 44701T), isolated from a smear-ripened cheese.</title>
        <authorList>
            <consortium name="US DOE Joint Genome Institute (JGI-PGF)"/>
            <person name="Walter F."/>
            <person name="Albersmeier A."/>
            <person name="Kalinowski J."/>
            <person name="Ruckert C."/>
        </authorList>
    </citation>
    <scope>NUCLEOTIDE SEQUENCE</scope>
    <source>
        <strain evidence="4">JCM 13919</strain>
    </source>
</reference>
<dbReference type="OrthoDB" id="9764892at2"/>
<keyword evidence="2 3" id="KW-0560">Oxidoreductase</keyword>
<evidence type="ECO:0000313" key="4">
    <source>
        <dbReference type="EMBL" id="GGI82804.1"/>
    </source>
</evidence>
<evidence type="ECO:0000313" key="5">
    <source>
        <dbReference type="Proteomes" id="UP000630149"/>
    </source>
</evidence>
<keyword evidence="3" id="KW-0520">NAD</keyword>
<dbReference type="InterPro" id="IPR004553">
    <property type="entry name" value="HMG_CoA_Rdtase_bac-typ"/>
</dbReference>
<dbReference type="AlphaFoldDB" id="A0A917JUK1"/>
<dbReference type="InterPro" id="IPR009029">
    <property type="entry name" value="HMG_CoA_Rdtase_sub-bd_dom_sf"/>
</dbReference>
<evidence type="ECO:0000256" key="1">
    <source>
        <dbReference type="ARBA" id="ARBA00007661"/>
    </source>
</evidence>
<dbReference type="PROSITE" id="PS01192">
    <property type="entry name" value="HMG_COA_REDUCTASE_3"/>
    <property type="match status" value="1"/>
</dbReference>
<accession>A0A917JUK1</accession>
<dbReference type="Gene3D" id="1.10.8.660">
    <property type="match status" value="1"/>
</dbReference>
<proteinExistence type="inferred from homology"/>
<comment type="pathway">
    <text evidence="3">Metabolic intermediate metabolism; (R)-mevalonate degradation; (S)-3-hydroxy-3-methylglutaryl-CoA from (R)-mevalonate: step 1/1.</text>
</comment>
<name>A0A917JUK1_9GAMM</name>
<dbReference type="EC" id="1.1.1.88" evidence="3"/>
<dbReference type="NCBIfam" id="TIGR00532">
    <property type="entry name" value="HMG_CoA_R_NAD"/>
    <property type="match status" value="1"/>
</dbReference>
<dbReference type="PROSITE" id="PS00066">
    <property type="entry name" value="HMG_COA_REDUCTASE_1"/>
    <property type="match status" value="1"/>
</dbReference>
<protein>
    <recommendedName>
        <fullName evidence="3">3-hydroxy-3-methylglutaryl coenzyme A reductase</fullName>
        <shortName evidence="3">HMG-CoA reductase</shortName>
        <ecNumber evidence="3">1.1.1.88</ecNumber>
    </recommendedName>
</protein>
<dbReference type="RefSeq" id="WP_131776150.1">
    <property type="nucleotide sequence ID" value="NZ_BMOB01000003.1"/>
</dbReference>
<dbReference type="Proteomes" id="UP000630149">
    <property type="component" value="Unassembled WGS sequence"/>
</dbReference>
<comment type="caution">
    <text evidence="4">The sequence shown here is derived from an EMBL/GenBank/DDBJ whole genome shotgun (WGS) entry which is preliminary data.</text>
</comment>